<dbReference type="AlphaFoldDB" id="A0A9P5TX35"/>
<protein>
    <submittedName>
        <fullName evidence="1">Uncharacterized protein</fullName>
    </submittedName>
</protein>
<dbReference type="Proteomes" id="UP000772434">
    <property type="component" value="Unassembled WGS sequence"/>
</dbReference>
<dbReference type="Gene3D" id="3.90.230.10">
    <property type="entry name" value="Creatinase/methionine aminopeptidase superfamily"/>
    <property type="match status" value="1"/>
</dbReference>
<gene>
    <name evidence="1" type="ORF">BDP27DRAFT_1239603</name>
</gene>
<dbReference type="EMBL" id="JADNRY010000330">
    <property type="protein sequence ID" value="KAF9059040.1"/>
    <property type="molecule type" value="Genomic_DNA"/>
</dbReference>
<reference evidence="1" key="1">
    <citation type="submission" date="2020-11" db="EMBL/GenBank/DDBJ databases">
        <authorList>
            <consortium name="DOE Joint Genome Institute"/>
            <person name="Ahrendt S."/>
            <person name="Riley R."/>
            <person name="Andreopoulos W."/>
            <person name="Labutti K."/>
            <person name="Pangilinan J."/>
            <person name="Ruiz-Duenas F.J."/>
            <person name="Barrasa J.M."/>
            <person name="Sanchez-Garcia M."/>
            <person name="Camarero S."/>
            <person name="Miyauchi S."/>
            <person name="Serrano A."/>
            <person name="Linde D."/>
            <person name="Babiker R."/>
            <person name="Drula E."/>
            <person name="Ayuso-Fernandez I."/>
            <person name="Pacheco R."/>
            <person name="Padilla G."/>
            <person name="Ferreira P."/>
            <person name="Barriuso J."/>
            <person name="Kellner H."/>
            <person name="Castanera R."/>
            <person name="Alfaro M."/>
            <person name="Ramirez L."/>
            <person name="Pisabarro A.G."/>
            <person name="Kuo A."/>
            <person name="Tritt A."/>
            <person name="Lipzen A."/>
            <person name="He G."/>
            <person name="Yan M."/>
            <person name="Ng V."/>
            <person name="Cullen D."/>
            <person name="Martin F."/>
            <person name="Rosso M.-N."/>
            <person name="Henrissat B."/>
            <person name="Hibbett D."/>
            <person name="Martinez A.T."/>
            <person name="Grigoriev I.V."/>
        </authorList>
    </citation>
    <scope>NUCLEOTIDE SEQUENCE</scope>
    <source>
        <strain evidence="1">AH 40177</strain>
    </source>
</reference>
<keyword evidence="2" id="KW-1185">Reference proteome</keyword>
<evidence type="ECO:0000313" key="1">
    <source>
        <dbReference type="EMBL" id="KAF9059040.1"/>
    </source>
</evidence>
<accession>A0A9P5TX35</accession>
<feature type="non-terminal residue" evidence="1">
    <location>
        <position position="1"/>
    </location>
</feature>
<organism evidence="1 2">
    <name type="scientific">Rhodocollybia butyracea</name>
    <dbReference type="NCBI Taxonomy" id="206335"/>
    <lineage>
        <taxon>Eukaryota</taxon>
        <taxon>Fungi</taxon>
        <taxon>Dikarya</taxon>
        <taxon>Basidiomycota</taxon>
        <taxon>Agaricomycotina</taxon>
        <taxon>Agaricomycetes</taxon>
        <taxon>Agaricomycetidae</taxon>
        <taxon>Agaricales</taxon>
        <taxon>Marasmiineae</taxon>
        <taxon>Omphalotaceae</taxon>
        <taxon>Rhodocollybia</taxon>
    </lineage>
</organism>
<sequence length="57" mass="6381">TVEPGCCFSPHLLAPVCDSKHINQEVLKMYESVGGVRNEDVVLITEMRIESYHCSES</sequence>
<name>A0A9P5TX35_9AGAR</name>
<dbReference type="OrthoDB" id="10261878at2759"/>
<evidence type="ECO:0000313" key="2">
    <source>
        <dbReference type="Proteomes" id="UP000772434"/>
    </source>
</evidence>
<proteinExistence type="predicted"/>
<dbReference type="InterPro" id="IPR036005">
    <property type="entry name" value="Creatinase/aminopeptidase-like"/>
</dbReference>
<comment type="caution">
    <text evidence="1">The sequence shown here is derived from an EMBL/GenBank/DDBJ whole genome shotgun (WGS) entry which is preliminary data.</text>
</comment>